<name>A0A845PV21_9FLAO</name>
<comment type="caution">
    <text evidence="2">The sequence shown here is derived from an EMBL/GenBank/DDBJ whole genome shotgun (WGS) entry which is preliminary data.</text>
</comment>
<dbReference type="Pfam" id="PF14411">
    <property type="entry name" value="LHH"/>
    <property type="match status" value="1"/>
</dbReference>
<evidence type="ECO:0000259" key="1">
    <source>
        <dbReference type="Pfam" id="PF14411"/>
    </source>
</evidence>
<reference evidence="2 3" key="1">
    <citation type="submission" date="2019-11" db="EMBL/GenBank/DDBJ databases">
        <title>Characterization of Elizabethkingia argenteiflava sp. nov., isolated from inner surface of Soybean Pods.</title>
        <authorList>
            <person name="Mo S."/>
        </authorList>
    </citation>
    <scope>NUCLEOTIDE SEQUENCE [LARGE SCALE GENOMIC DNA]</scope>
    <source>
        <strain evidence="2 3">YB22</strain>
    </source>
</reference>
<sequence>MSKGYYPIGSNGRQINLHHILGQESGLMIELLQSFTKKNIKNYTTS</sequence>
<dbReference type="RefSeq" id="WP_166519041.1">
    <property type="nucleotide sequence ID" value="NZ_JAAABJ010000411.1"/>
</dbReference>
<proteinExistence type="predicted"/>
<protein>
    <recommendedName>
        <fullName evidence="1">LHH domain-containing protein</fullName>
    </recommendedName>
</protein>
<accession>A0A845PV21</accession>
<evidence type="ECO:0000313" key="3">
    <source>
        <dbReference type="Proteomes" id="UP000553459"/>
    </source>
</evidence>
<dbReference type="InterPro" id="IPR026834">
    <property type="entry name" value="LHH"/>
</dbReference>
<dbReference type="AlphaFoldDB" id="A0A845PV21"/>
<organism evidence="2 3">
    <name type="scientific">Elizabethkingia argenteiflava</name>
    <dbReference type="NCBI Taxonomy" id="2681556"/>
    <lineage>
        <taxon>Bacteria</taxon>
        <taxon>Pseudomonadati</taxon>
        <taxon>Bacteroidota</taxon>
        <taxon>Flavobacteriia</taxon>
        <taxon>Flavobacteriales</taxon>
        <taxon>Weeksellaceae</taxon>
        <taxon>Elizabethkingia</taxon>
    </lineage>
</organism>
<gene>
    <name evidence="2" type="ORF">GNY06_04770</name>
</gene>
<keyword evidence="3" id="KW-1185">Reference proteome</keyword>
<feature type="domain" description="LHH" evidence="1">
    <location>
        <begin position="1"/>
        <end position="40"/>
    </location>
</feature>
<dbReference type="Proteomes" id="UP000553459">
    <property type="component" value="Unassembled WGS sequence"/>
</dbReference>
<evidence type="ECO:0000313" key="2">
    <source>
        <dbReference type="EMBL" id="NAW50726.1"/>
    </source>
</evidence>
<dbReference type="EMBL" id="JAAABJ010000411">
    <property type="protein sequence ID" value="NAW50726.1"/>
    <property type="molecule type" value="Genomic_DNA"/>
</dbReference>